<dbReference type="Pfam" id="PF16113">
    <property type="entry name" value="ECH_2"/>
    <property type="match status" value="2"/>
</dbReference>
<reference evidence="5 6" key="1">
    <citation type="submission" date="2020-02" db="EMBL/GenBank/DDBJ databases">
        <title>Sequencing the genomes of 1000 actinobacteria strains.</title>
        <authorList>
            <person name="Klenk H.-P."/>
        </authorList>
    </citation>
    <scope>NUCLEOTIDE SEQUENCE [LARGE SCALE GENOMIC DNA]</scope>
    <source>
        <strain evidence="5 6">DSM 19609</strain>
    </source>
</reference>
<comment type="caution">
    <text evidence="5">The sequence shown here is derived from an EMBL/GenBank/DDBJ whole genome shotgun (WGS) entry which is preliminary data.</text>
</comment>
<gene>
    <name evidence="5" type="ORF">FB473_000445</name>
</gene>
<dbReference type="InterPro" id="IPR029045">
    <property type="entry name" value="ClpP/crotonase-like_dom_sf"/>
</dbReference>
<dbReference type="EC" id="3.1.2.4" evidence="2"/>
<keyword evidence="3" id="KW-0378">Hydrolase</keyword>
<dbReference type="PANTHER" id="PTHR43176">
    <property type="entry name" value="3-HYDROXYISOBUTYRYL-COA HYDROLASE-RELATED"/>
    <property type="match status" value="1"/>
</dbReference>
<evidence type="ECO:0000256" key="1">
    <source>
        <dbReference type="ARBA" id="ARBA00001709"/>
    </source>
</evidence>
<feature type="domain" description="Enoyl-CoA hydratase/isomerase" evidence="4">
    <location>
        <begin position="15"/>
        <end position="184"/>
    </location>
</feature>
<protein>
    <recommendedName>
        <fullName evidence="2">3-hydroxyisobutyryl-CoA hydrolase</fullName>
        <ecNumber evidence="2">3.1.2.4</ecNumber>
    </recommendedName>
</protein>
<evidence type="ECO:0000256" key="3">
    <source>
        <dbReference type="ARBA" id="ARBA00022801"/>
    </source>
</evidence>
<dbReference type="PANTHER" id="PTHR43176:SF3">
    <property type="entry name" value="3-HYDROXYISOBUTYRYL-COA HYDROLASE, MITOCHONDRIAL"/>
    <property type="match status" value="1"/>
</dbReference>
<keyword evidence="5" id="KW-0456">Lyase</keyword>
<dbReference type="SUPFAM" id="SSF52096">
    <property type="entry name" value="ClpP/crotonase"/>
    <property type="match status" value="1"/>
</dbReference>
<dbReference type="CDD" id="cd06558">
    <property type="entry name" value="crotonase-like"/>
    <property type="match status" value="1"/>
</dbReference>
<dbReference type="Proteomes" id="UP000749311">
    <property type="component" value="Unassembled WGS sequence"/>
</dbReference>
<name>A0ABX0SF38_9ACTN</name>
<evidence type="ECO:0000313" key="5">
    <source>
        <dbReference type="EMBL" id="NIH55800.1"/>
    </source>
</evidence>
<evidence type="ECO:0000313" key="6">
    <source>
        <dbReference type="Proteomes" id="UP000749311"/>
    </source>
</evidence>
<organism evidence="5 6">
    <name type="scientific">Brooklawnia cerclae</name>
    <dbReference type="NCBI Taxonomy" id="349934"/>
    <lineage>
        <taxon>Bacteria</taxon>
        <taxon>Bacillati</taxon>
        <taxon>Actinomycetota</taxon>
        <taxon>Actinomycetes</taxon>
        <taxon>Propionibacteriales</taxon>
        <taxon>Propionibacteriaceae</taxon>
        <taxon>Brooklawnia</taxon>
    </lineage>
</organism>
<keyword evidence="6" id="KW-1185">Reference proteome</keyword>
<dbReference type="RefSeq" id="WP_167164436.1">
    <property type="nucleotide sequence ID" value="NZ_BAAAOO010000002.1"/>
</dbReference>
<proteinExistence type="predicted"/>
<dbReference type="GO" id="GO:0004300">
    <property type="term" value="F:enoyl-CoA hydratase activity"/>
    <property type="evidence" value="ECO:0007669"/>
    <property type="project" value="UniProtKB-EC"/>
</dbReference>
<dbReference type="InterPro" id="IPR045004">
    <property type="entry name" value="ECH_dom"/>
</dbReference>
<dbReference type="EMBL" id="JAAMOZ010000001">
    <property type="protein sequence ID" value="NIH55800.1"/>
    <property type="molecule type" value="Genomic_DNA"/>
</dbReference>
<dbReference type="InterPro" id="IPR032259">
    <property type="entry name" value="HIBYL-CoA-H"/>
</dbReference>
<evidence type="ECO:0000259" key="4">
    <source>
        <dbReference type="Pfam" id="PF16113"/>
    </source>
</evidence>
<sequence length="314" mass="33315">MSDDPELLIDKADGVGTITLNRPRRINALSLGMIEELTGRLTSWADDASVSRVVLRGAGERGFSAGADVRWLRDAVLDDQAAALGFLLAEYRLDALVASFPKPVTAHLVGISMGGGLGLGAHRTYRVGVPATRWAMPEVAIGLWPDVGMCFELSRTPGQVGAHLAMTGDSIDGASALWAGLLDECPGAEASSSSLARAAVWIDECYASDDPVEIVGRLAQHADPAAQEAARTIRSRSPLSVAVALGAVRRAAQLPDVDAVLDQDRALARTTMADPDDFVEGVRAKMVDRDGAPRWRHARLEDVTPTEVEARFGA</sequence>
<comment type="catalytic activity">
    <reaction evidence="1">
        <text>3-hydroxy-2-methylpropanoyl-CoA + H2O = 3-hydroxy-2-methylpropanoate + CoA + H(+)</text>
        <dbReference type="Rhea" id="RHEA:20888"/>
        <dbReference type="ChEBI" id="CHEBI:11805"/>
        <dbReference type="ChEBI" id="CHEBI:15377"/>
        <dbReference type="ChEBI" id="CHEBI:15378"/>
        <dbReference type="ChEBI" id="CHEBI:57287"/>
        <dbReference type="ChEBI" id="CHEBI:57340"/>
        <dbReference type="EC" id="3.1.2.4"/>
    </reaction>
</comment>
<evidence type="ECO:0000256" key="2">
    <source>
        <dbReference type="ARBA" id="ARBA00011915"/>
    </source>
</evidence>
<dbReference type="Gene3D" id="3.90.226.10">
    <property type="entry name" value="2-enoyl-CoA Hydratase, Chain A, domain 1"/>
    <property type="match status" value="1"/>
</dbReference>
<accession>A0ABX0SF38</accession>
<feature type="domain" description="Enoyl-CoA hydratase/isomerase" evidence="4">
    <location>
        <begin position="189"/>
        <end position="312"/>
    </location>
</feature>